<keyword evidence="11 16" id="KW-0413">Isomerase</keyword>
<dbReference type="Gene3D" id="3.20.20.70">
    <property type="entry name" value="Aldolase class I"/>
    <property type="match status" value="2"/>
</dbReference>
<proteinExistence type="inferred from homology"/>
<dbReference type="SUPFAM" id="SSF51366">
    <property type="entry name" value="Ribulose-phoshate binding barrel"/>
    <property type="match status" value="2"/>
</dbReference>
<evidence type="ECO:0000256" key="6">
    <source>
        <dbReference type="ARBA" id="ARBA00009847"/>
    </source>
</evidence>
<dbReference type="CDD" id="cd00405">
    <property type="entry name" value="PRAI"/>
    <property type="match status" value="1"/>
</dbReference>
<name>A0A4D6YGT6_BUCMH</name>
<dbReference type="AlphaFoldDB" id="A0A4D6YGT6"/>
<dbReference type="InterPro" id="IPR001468">
    <property type="entry name" value="Indole-3-GlycerolPSynthase_CS"/>
</dbReference>
<evidence type="ECO:0000256" key="8">
    <source>
        <dbReference type="ARBA" id="ARBA00022793"/>
    </source>
</evidence>
<accession>A0A4D6YGT6</accession>
<keyword evidence="12 15" id="KW-0456">Lyase</keyword>
<dbReference type="CDD" id="cd00331">
    <property type="entry name" value="IGPS"/>
    <property type="match status" value="1"/>
</dbReference>
<dbReference type="RefSeq" id="WP_158336774.1">
    <property type="nucleotide sequence ID" value="NZ_CP033004.1"/>
</dbReference>
<dbReference type="Proteomes" id="UP000298566">
    <property type="component" value="Chromosome"/>
</dbReference>
<evidence type="ECO:0000256" key="5">
    <source>
        <dbReference type="ARBA" id="ARBA00007902"/>
    </source>
</evidence>
<dbReference type="HAMAP" id="MF_00135">
    <property type="entry name" value="PRAI"/>
    <property type="match status" value="1"/>
</dbReference>
<evidence type="ECO:0000259" key="18">
    <source>
        <dbReference type="Pfam" id="PF00697"/>
    </source>
</evidence>
<comment type="pathway">
    <text evidence="4 15">Amino-acid biosynthesis; L-tryptophan biosynthesis; L-tryptophan from chorismate: step 4/5.</text>
</comment>
<keyword evidence="13" id="KW-0511">Multifunctional enzyme</keyword>
<dbReference type="InterPro" id="IPR011060">
    <property type="entry name" value="RibuloseP-bd_barrel"/>
</dbReference>
<dbReference type="InterPro" id="IPR013798">
    <property type="entry name" value="Indole-3-glycerol_P_synth_dom"/>
</dbReference>
<dbReference type="UniPathway" id="UPA00035">
    <property type="reaction ID" value="UER00042"/>
</dbReference>
<dbReference type="GO" id="GO:0004425">
    <property type="term" value="F:indole-3-glycerol-phosphate synthase activity"/>
    <property type="evidence" value="ECO:0007669"/>
    <property type="project" value="UniProtKB-UniRule"/>
</dbReference>
<protein>
    <recommendedName>
        <fullName evidence="15 16">Multifunctional fusion protein</fullName>
    </recommendedName>
    <domain>
        <recommendedName>
            <fullName evidence="15">Indole-3-glycerol phosphate synthase</fullName>
            <shortName evidence="15">IGPS</shortName>
            <ecNumber evidence="15">4.1.1.48</ecNumber>
        </recommendedName>
    </domain>
    <domain>
        <recommendedName>
            <fullName evidence="16">N-(5'-phosphoribosyl)anthranilate isomerase</fullName>
            <shortName evidence="16">PRAI</shortName>
            <ecNumber evidence="16">5.3.1.24</ecNumber>
        </recommendedName>
    </domain>
</protein>
<dbReference type="Pfam" id="PF00697">
    <property type="entry name" value="PRAI"/>
    <property type="match status" value="1"/>
</dbReference>
<evidence type="ECO:0000256" key="4">
    <source>
        <dbReference type="ARBA" id="ARBA00004696"/>
    </source>
</evidence>
<dbReference type="FunFam" id="3.20.20.70:FF:000024">
    <property type="entry name" value="Indole-3-glycerol phosphate synthase"/>
    <property type="match status" value="1"/>
</dbReference>
<comment type="similarity">
    <text evidence="6">In the C-terminal section; belongs to the TrpF family.</text>
</comment>
<keyword evidence="7 15" id="KW-0028">Amino-acid biosynthesis</keyword>
<dbReference type="Pfam" id="PF00218">
    <property type="entry name" value="IGPS"/>
    <property type="match status" value="1"/>
</dbReference>
<dbReference type="InterPro" id="IPR045186">
    <property type="entry name" value="Indole-3-glycerol_P_synth"/>
</dbReference>
<dbReference type="GO" id="GO:0000162">
    <property type="term" value="P:L-tryptophan biosynthetic process"/>
    <property type="evidence" value="ECO:0007669"/>
    <property type="project" value="UniProtKB-UniRule"/>
</dbReference>
<dbReference type="EC" id="4.1.1.48" evidence="15"/>
<comment type="pathway">
    <text evidence="3 16">Amino-acid biosynthesis; L-tryptophan biosynthesis; L-tryptophan from chorismate: step 3/5.</text>
</comment>
<dbReference type="PROSITE" id="PS00614">
    <property type="entry name" value="IGPS"/>
    <property type="match status" value="1"/>
</dbReference>
<evidence type="ECO:0000313" key="19">
    <source>
        <dbReference type="EMBL" id="QCI23565.1"/>
    </source>
</evidence>
<dbReference type="HAMAP" id="MF_00134_B">
    <property type="entry name" value="IGPS_B"/>
    <property type="match status" value="1"/>
</dbReference>
<dbReference type="EC" id="5.3.1.24" evidence="16"/>
<sequence>MLESILKKMIKDKLKWLVHRKKIQPLSTFQYKLTLSNRDFYKSLKKIHPSLILEFKKSSPSLGILNNFKPEFVANIYKKYASVISVLTDEKYFGGKFEFIPIIRNIAVNQPILCKDFFIDPYQIYLARYYKADAILLMLSILNDSQYIFLEEIATSLNMGVLTEINNREELNRAIILNARVIGINNRNLHNLSLSISNTHKLAPSIPKNITVISESGIKNYHQLRELTSIVQGFLIGSVLMTKKDLDNTVRKIIMGNNKICGLTRFEDVQVSQRAGAIYAGFIFCKFSPRYIDYKKAIQISTSINMKYIGVFCNEKIEIIIHITNKIPFYAIQLHGNENQLYINTLREKLPFNIKIWKAVSLISKNKYQEHIYKNIDKYIFDNINGGSGVPFNWSLLKNYALINVILAGGLSIHNCILASNLGCFGLDFNSGLEVTPGIKDKNKIMSLFRSLREHKIITH</sequence>
<dbReference type="GO" id="GO:0004640">
    <property type="term" value="F:phosphoribosylanthranilate isomerase activity"/>
    <property type="evidence" value="ECO:0007669"/>
    <property type="project" value="UniProtKB-UniRule"/>
</dbReference>
<evidence type="ECO:0000256" key="11">
    <source>
        <dbReference type="ARBA" id="ARBA00023235"/>
    </source>
</evidence>
<feature type="domain" description="N-(5'phosphoribosyl) anthranilate isomerase (PRAI)" evidence="18">
    <location>
        <begin position="258"/>
        <end position="449"/>
    </location>
</feature>
<comment type="catalytic activity">
    <reaction evidence="2 15">
        <text>1-(2-carboxyphenylamino)-1-deoxy-D-ribulose 5-phosphate + H(+) = (1S,2R)-1-C-(indol-3-yl)glycerol 3-phosphate + CO2 + H2O</text>
        <dbReference type="Rhea" id="RHEA:23476"/>
        <dbReference type="ChEBI" id="CHEBI:15377"/>
        <dbReference type="ChEBI" id="CHEBI:15378"/>
        <dbReference type="ChEBI" id="CHEBI:16526"/>
        <dbReference type="ChEBI" id="CHEBI:58613"/>
        <dbReference type="ChEBI" id="CHEBI:58866"/>
        <dbReference type="EC" id="4.1.1.48"/>
    </reaction>
</comment>
<keyword evidence="9 15" id="KW-0822">Tryptophan biosynthesis</keyword>
<dbReference type="NCBIfam" id="NF006945">
    <property type="entry name" value="PRK09427.1"/>
    <property type="match status" value="1"/>
</dbReference>
<keyword evidence="10 15" id="KW-0057">Aromatic amino acid biosynthesis</keyword>
<evidence type="ECO:0000256" key="1">
    <source>
        <dbReference type="ARBA" id="ARBA00001164"/>
    </source>
</evidence>
<organism evidence="19 20">
    <name type="scientific">Buchnera aphidicola subsp. Melaphis rhois</name>
    <dbReference type="NCBI Taxonomy" id="118103"/>
    <lineage>
        <taxon>Bacteria</taxon>
        <taxon>Pseudomonadati</taxon>
        <taxon>Pseudomonadota</taxon>
        <taxon>Gammaproteobacteria</taxon>
        <taxon>Enterobacterales</taxon>
        <taxon>Erwiniaceae</taxon>
        <taxon>Buchnera</taxon>
    </lineage>
</organism>
<keyword evidence="8 15" id="KW-0210">Decarboxylase</keyword>
<feature type="domain" description="Indole-3-glycerol phosphate synthase" evidence="17">
    <location>
        <begin position="6"/>
        <end position="252"/>
    </location>
</feature>
<evidence type="ECO:0000256" key="3">
    <source>
        <dbReference type="ARBA" id="ARBA00004664"/>
    </source>
</evidence>
<dbReference type="EMBL" id="CP033004">
    <property type="protein sequence ID" value="QCI23565.1"/>
    <property type="molecule type" value="Genomic_DNA"/>
</dbReference>
<evidence type="ECO:0000259" key="17">
    <source>
        <dbReference type="Pfam" id="PF00218"/>
    </source>
</evidence>
<evidence type="ECO:0000256" key="9">
    <source>
        <dbReference type="ARBA" id="ARBA00022822"/>
    </source>
</evidence>
<gene>
    <name evidence="16 19" type="primary">trpF</name>
    <name evidence="15" type="synonym">trpC</name>
    <name evidence="19" type="ORF">D9V73_01320</name>
</gene>
<evidence type="ECO:0000256" key="13">
    <source>
        <dbReference type="ARBA" id="ARBA00023268"/>
    </source>
</evidence>
<evidence type="ECO:0000256" key="16">
    <source>
        <dbReference type="HAMAP-Rule" id="MF_00135"/>
    </source>
</evidence>
<comment type="similarity">
    <text evidence="15">Belongs to the TrpC family.</text>
</comment>
<reference evidence="19 20" key="1">
    <citation type="submission" date="2018-10" db="EMBL/GenBank/DDBJ databases">
        <title>Comparative functional genomics of the obligate endosymbiont Buchnera aphidicola.</title>
        <authorList>
            <person name="Chong R.A."/>
        </authorList>
    </citation>
    <scope>NUCLEOTIDE SEQUENCE [LARGE SCALE GENOMIC DNA]</scope>
    <source>
        <strain evidence="19 20">Mrh</strain>
    </source>
</reference>
<dbReference type="InterPro" id="IPR001240">
    <property type="entry name" value="PRAI_dom"/>
</dbReference>
<dbReference type="InterPro" id="IPR013785">
    <property type="entry name" value="Aldolase_TIM"/>
</dbReference>
<dbReference type="PANTHER" id="PTHR22854">
    <property type="entry name" value="TRYPTOPHAN BIOSYNTHESIS PROTEIN"/>
    <property type="match status" value="1"/>
</dbReference>
<evidence type="ECO:0000256" key="14">
    <source>
        <dbReference type="ARBA" id="ARBA00025592"/>
    </source>
</evidence>
<evidence type="ECO:0000256" key="7">
    <source>
        <dbReference type="ARBA" id="ARBA00022605"/>
    </source>
</evidence>
<comment type="function">
    <text evidence="14">Bifunctional enzyme that catalyzes two sequential steps of tryptophan biosynthetic pathway. The first reaction is catalyzed by the isomerase, coded by the TrpF domain; the second reaction is catalyzed by the synthase, coded by the TrpC domain.</text>
</comment>
<dbReference type="PANTHER" id="PTHR22854:SF2">
    <property type="entry name" value="INDOLE-3-GLYCEROL-PHOSPHATE SYNTHASE"/>
    <property type="match status" value="1"/>
</dbReference>
<comment type="catalytic activity">
    <reaction evidence="1 16">
        <text>N-(5-phospho-beta-D-ribosyl)anthranilate = 1-(2-carboxyphenylamino)-1-deoxy-D-ribulose 5-phosphate</text>
        <dbReference type="Rhea" id="RHEA:21540"/>
        <dbReference type="ChEBI" id="CHEBI:18277"/>
        <dbReference type="ChEBI" id="CHEBI:58613"/>
        <dbReference type="EC" id="5.3.1.24"/>
    </reaction>
</comment>
<comment type="similarity">
    <text evidence="5">In the N-terminal section; belongs to the TrpC family.</text>
</comment>
<evidence type="ECO:0000256" key="10">
    <source>
        <dbReference type="ARBA" id="ARBA00023141"/>
    </source>
</evidence>
<evidence type="ECO:0000256" key="15">
    <source>
        <dbReference type="HAMAP-Rule" id="MF_00134"/>
    </source>
</evidence>
<dbReference type="OrthoDB" id="9804217at2"/>
<evidence type="ECO:0000256" key="2">
    <source>
        <dbReference type="ARBA" id="ARBA00001633"/>
    </source>
</evidence>
<evidence type="ECO:0000256" key="12">
    <source>
        <dbReference type="ARBA" id="ARBA00023239"/>
    </source>
</evidence>
<evidence type="ECO:0000313" key="20">
    <source>
        <dbReference type="Proteomes" id="UP000298566"/>
    </source>
</evidence>
<comment type="similarity">
    <text evidence="16">Belongs to the TrpF family.</text>
</comment>